<dbReference type="Proteomes" id="UP001139701">
    <property type="component" value="Unassembled WGS sequence"/>
</dbReference>
<name>A0A9X1WZZ8_9GAMM</name>
<evidence type="ECO:0000313" key="3">
    <source>
        <dbReference type="Proteomes" id="UP001139701"/>
    </source>
</evidence>
<proteinExistence type="predicted"/>
<evidence type="ECO:0000259" key="1">
    <source>
        <dbReference type="Pfam" id="PF12697"/>
    </source>
</evidence>
<keyword evidence="2" id="KW-0378">Hydrolase</keyword>
<evidence type="ECO:0000313" key="2">
    <source>
        <dbReference type="EMBL" id="MCJ8146570.1"/>
    </source>
</evidence>
<dbReference type="InterPro" id="IPR029058">
    <property type="entry name" value="AB_hydrolase_fold"/>
</dbReference>
<gene>
    <name evidence="2" type="ORF">MKI79_06595</name>
</gene>
<dbReference type="Pfam" id="PF12697">
    <property type="entry name" value="Abhydrolase_6"/>
    <property type="match status" value="1"/>
</dbReference>
<dbReference type="GO" id="GO:0016787">
    <property type="term" value="F:hydrolase activity"/>
    <property type="evidence" value="ECO:0007669"/>
    <property type="project" value="UniProtKB-KW"/>
</dbReference>
<dbReference type="EMBL" id="JAKUML010000008">
    <property type="protein sequence ID" value="MCJ8146570.1"/>
    <property type="molecule type" value="Genomic_DNA"/>
</dbReference>
<dbReference type="SUPFAM" id="SSF53474">
    <property type="entry name" value="alpha/beta-Hydrolases"/>
    <property type="match status" value="1"/>
</dbReference>
<keyword evidence="3" id="KW-1185">Reference proteome</keyword>
<feature type="domain" description="AB hydrolase-1" evidence="1">
    <location>
        <begin position="390"/>
        <end position="665"/>
    </location>
</feature>
<sequence>MFQQSLLVVLSISMLGLTGCQVVSVKEQKVGTTLSNERDSILTRDELSEASLNVLSMSGQETKKCINDPNQCMQDLAQIPQIVDEQYLSAGSEIFLAHAIRLNESSSCDFAKTHAKEGQNNLDEKQKEKYQQLGQQYIECTTKQLESLNNAIRYSYAYLFATKRPATQRLFDNRQVQVRDFYNQAIANLVNKFNQQDIQKQSYSTGKMDIGESVYHVNLDQYPSLAIKDVDQLVSTYNIGFSGLRSISRRDGFGSEFAVQLKKSEKKPLQEFHIDPFLNLKNIYDHPNIHEAQIIPATIVVAPKDRGSVKAILNSKDLIVNTVDPNKYKDIKVNDQIYPLAANFSAPYGLWLANNNLGVAGYLSLIDREQDLIMPHLFMLEPYNPKKKVIVMIHGLASSPETWIALTNDIMGDNVLREHYQVWQVFYSTNMPIMESRYQIYALLKQAFDGVNQHHPTHTATNAVLLGHSMGGVIGRLLVSDADYSTKVMEHLKQNDFRNYNKIKNLAAAQPRFRMNALTPPIDRAIFLASPFRGTDFADRWFTLAARKIIRLPQNFLKATLTAAKAGLGDEEAQQMLERISKDFLQNGPSDLSKKSAFSKITGETKINSGVKYHLIMGNYTDSTDKDVITDGIVPYHSAHIDGAVSEKIIKGGHSIHLKPEAVLEVRRILRLHLQELGLYKP</sequence>
<organism evidence="2 3">
    <name type="scientific">Acinetobacter sedimenti</name>
    <dbReference type="NCBI Taxonomy" id="2919922"/>
    <lineage>
        <taxon>Bacteria</taxon>
        <taxon>Pseudomonadati</taxon>
        <taxon>Pseudomonadota</taxon>
        <taxon>Gammaproteobacteria</taxon>
        <taxon>Moraxellales</taxon>
        <taxon>Moraxellaceae</taxon>
        <taxon>Acinetobacter</taxon>
    </lineage>
</organism>
<dbReference type="Gene3D" id="3.40.50.1820">
    <property type="entry name" value="alpha/beta hydrolase"/>
    <property type="match status" value="1"/>
</dbReference>
<comment type="caution">
    <text evidence="2">The sequence shown here is derived from an EMBL/GenBank/DDBJ whole genome shotgun (WGS) entry which is preliminary data.</text>
</comment>
<dbReference type="RefSeq" id="WP_241571249.1">
    <property type="nucleotide sequence ID" value="NZ_JAKUML010000008.1"/>
</dbReference>
<dbReference type="InterPro" id="IPR000073">
    <property type="entry name" value="AB_hydrolase_1"/>
</dbReference>
<dbReference type="AlphaFoldDB" id="A0A9X1WZZ8"/>
<accession>A0A9X1WZZ8</accession>
<reference evidence="2" key="1">
    <citation type="submission" date="2022-02" db="EMBL/GenBank/DDBJ databases">
        <title>Acinetobacter A3.8 sp. nov., isolated from Sediment (Zhairuo Island).</title>
        <authorList>
            <person name="Zheng K."/>
        </authorList>
    </citation>
    <scope>NUCLEOTIDE SEQUENCE</scope>
    <source>
        <strain evidence="2">A3.8</strain>
    </source>
</reference>
<protein>
    <submittedName>
        <fullName evidence="2">Alpha/beta hydrolase</fullName>
    </submittedName>
</protein>